<name>A0ABU5E1A3_9PROT</name>
<evidence type="ECO:0000256" key="2">
    <source>
        <dbReference type="ARBA" id="ARBA00022475"/>
    </source>
</evidence>
<evidence type="ECO:0000256" key="3">
    <source>
        <dbReference type="ARBA" id="ARBA00022519"/>
    </source>
</evidence>
<dbReference type="PANTHER" id="PTHR10859">
    <property type="entry name" value="GLYCOSYL TRANSFERASE"/>
    <property type="match status" value="1"/>
</dbReference>
<comment type="caution">
    <text evidence="8">The sequence shown here is derived from an EMBL/GenBank/DDBJ whole genome shotgun (WGS) entry which is preliminary data.</text>
</comment>
<proteinExistence type="predicted"/>
<comment type="subcellular location">
    <subcellularLocation>
        <location evidence="1">Cell inner membrane</location>
    </subcellularLocation>
</comment>
<keyword evidence="6" id="KW-0012">Acyltransferase</keyword>
<dbReference type="Gene3D" id="3.90.550.10">
    <property type="entry name" value="Spore Coat Polysaccharide Biosynthesis Protein SpsA, Chain A"/>
    <property type="match status" value="1"/>
</dbReference>
<dbReference type="EC" id="2.4.-.-" evidence="8"/>
<gene>
    <name evidence="8" type="ORF">SMD31_15415</name>
</gene>
<dbReference type="PANTHER" id="PTHR10859:SF91">
    <property type="entry name" value="DOLICHYL-PHOSPHATE BETA-GLUCOSYLTRANSFERASE"/>
    <property type="match status" value="1"/>
</dbReference>
<evidence type="ECO:0000256" key="4">
    <source>
        <dbReference type="ARBA" id="ARBA00022679"/>
    </source>
</evidence>
<accession>A0ABU5E1A3</accession>
<keyword evidence="3" id="KW-0997">Cell inner membrane</keyword>
<evidence type="ECO:0000313" key="8">
    <source>
        <dbReference type="EMBL" id="MDY0873330.1"/>
    </source>
</evidence>
<dbReference type="InterPro" id="IPR001173">
    <property type="entry name" value="Glyco_trans_2-like"/>
</dbReference>
<evidence type="ECO:0000256" key="1">
    <source>
        <dbReference type="ARBA" id="ARBA00004533"/>
    </source>
</evidence>
<evidence type="ECO:0000313" key="9">
    <source>
        <dbReference type="Proteomes" id="UP001271769"/>
    </source>
</evidence>
<keyword evidence="5" id="KW-0472">Membrane</keyword>
<dbReference type="Pfam" id="PF00535">
    <property type="entry name" value="Glycos_transf_2"/>
    <property type="match status" value="1"/>
</dbReference>
<keyword evidence="9" id="KW-1185">Reference proteome</keyword>
<dbReference type="GO" id="GO:0016757">
    <property type="term" value="F:glycosyltransferase activity"/>
    <property type="evidence" value="ECO:0007669"/>
    <property type="project" value="UniProtKB-KW"/>
</dbReference>
<dbReference type="InterPro" id="IPR004960">
    <property type="entry name" value="LipA_acyltrans"/>
</dbReference>
<dbReference type="InterPro" id="IPR029044">
    <property type="entry name" value="Nucleotide-diphossugar_trans"/>
</dbReference>
<keyword evidence="8" id="KW-0328">Glycosyltransferase</keyword>
<dbReference type="EMBL" id="JAXCLX010000002">
    <property type="protein sequence ID" value="MDY0873330.1"/>
    <property type="molecule type" value="Genomic_DNA"/>
</dbReference>
<sequence length="559" mass="62116">MSNTMRICAVIPSHNHSLAVPRIVAGLREHGLPVFIIDDGSDPQHAAALAGLASQRDDVSVARLEPNQGKGGAVLHGFQLAIAAGFTHALQIDADGQHDLGAVAQLLTQSRARTDALVAGVPIYDSSVPLGRAIGRYATHIWVWIETLSLAISDSMCGLRVYPLSAVASLLRDGEPIGRRMDFDTEIMVRLFWRGVPIVEHPVAVTYPVDNTSNFDLWRDNLRITRMHTRLFFGMLRRFPRLLRHRQTSSRHWASITERGAYAGLQVAAGMTRLLGRQGCLCLLAPVVLYFYLTGQEQRRASADFLRTVRHQGAHLPASPPWTLGLRHFMSFAGRAVDTFIGWTGRMSPDAIRPGRVSDLSEAERSPAGAVIIVGHLGNVDLARALLDDATRQRLLVLVHTRHAENYNRLLREFRPEAAINTWQVTDLGPAAAMELKARVEQGAWVVIAGDRIPVNSDRVSDVLFLGRRAPFSQGPYILASLLECPVYTLFCVRRGEHYQLDVEKLADKVLLPRQGREEALETYAAAFAARLERYAINNPLQWYNFFNFWNPARRGASS</sequence>
<dbReference type="RefSeq" id="WP_320501784.1">
    <property type="nucleotide sequence ID" value="NZ_JAXCLX010000002.1"/>
</dbReference>
<dbReference type="Proteomes" id="UP001271769">
    <property type="component" value="Unassembled WGS sequence"/>
</dbReference>
<protein>
    <submittedName>
        <fullName evidence="8">Glycosyltransferase</fullName>
        <ecNumber evidence="8">2.4.-.-</ecNumber>
    </submittedName>
</protein>
<dbReference type="SUPFAM" id="SSF53448">
    <property type="entry name" value="Nucleotide-diphospho-sugar transferases"/>
    <property type="match status" value="1"/>
</dbReference>
<dbReference type="Pfam" id="PF03279">
    <property type="entry name" value="Lip_A_acyltrans"/>
    <property type="match status" value="1"/>
</dbReference>
<keyword evidence="4 8" id="KW-0808">Transferase</keyword>
<evidence type="ECO:0000259" key="7">
    <source>
        <dbReference type="Pfam" id="PF00535"/>
    </source>
</evidence>
<organism evidence="8 9">
    <name type="scientific">Dongia rigui</name>
    <dbReference type="NCBI Taxonomy" id="940149"/>
    <lineage>
        <taxon>Bacteria</taxon>
        <taxon>Pseudomonadati</taxon>
        <taxon>Pseudomonadota</taxon>
        <taxon>Alphaproteobacteria</taxon>
        <taxon>Rhodospirillales</taxon>
        <taxon>Dongiaceae</taxon>
        <taxon>Dongia</taxon>
    </lineage>
</organism>
<evidence type="ECO:0000256" key="5">
    <source>
        <dbReference type="ARBA" id="ARBA00023136"/>
    </source>
</evidence>
<keyword evidence="2" id="KW-1003">Cell membrane</keyword>
<evidence type="ECO:0000256" key="6">
    <source>
        <dbReference type="ARBA" id="ARBA00023315"/>
    </source>
</evidence>
<dbReference type="CDD" id="cd04179">
    <property type="entry name" value="DPM_DPG-synthase_like"/>
    <property type="match status" value="1"/>
</dbReference>
<feature type="domain" description="Glycosyltransferase 2-like" evidence="7">
    <location>
        <begin position="9"/>
        <end position="130"/>
    </location>
</feature>
<reference evidence="8 9" key="1">
    <citation type="journal article" date="2013" name="Antonie Van Leeuwenhoek">
        <title>Dongia rigui sp. nov., isolated from freshwater of a large wetland in Korea.</title>
        <authorList>
            <person name="Baik K.S."/>
            <person name="Hwang Y.M."/>
            <person name="Choi J.S."/>
            <person name="Kwon J."/>
            <person name="Seong C.N."/>
        </authorList>
    </citation>
    <scope>NUCLEOTIDE SEQUENCE [LARGE SCALE GENOMIC DNA]</scope>
    <source>
        <strain evidence="8 9">04SU4-P</strain>
    </source>
</reference>